<proteinExistence type="predicted"/>
<protein>
    <submittedName>
        <fullName evidence="2">CGNR zinc finger protein</fullName>
    </submittedName>
</protein>
<gene>
    <name evidence="2" type="ORF">EDD42_0189</name>
</gene>
<dbReference type="PANTHER" id="PTHR35525:SF3">
    <property type="entry name" value="BLL6575 PROTEIN"/>
    <property type="match status" value="1"/>
</dbReference>
<keyword evidence="3" id="KW-1185">Reference proteome</keyword>
<dbReference type="PANTHER" id="PTHR35525">
    <property type="entry name" value="BLL6575 PROTEIN"/>
    <property type="match status" value="1"/>
</dbReference>
<dbReference type="Gene3D" id="1.10.3300.10">
    <property type="entry name" value="Jann2411-like domain"/>
    <property type="match status" value="1"/>
</dbReference>
<dbReference type="InterPro" id="IPR023286">
    <property type="entry name" value="ABATE_dom_sf"/>
</dbReference>
<evidence type="ECO:0000313" key="2">
    <source>
        <dbReference type="EMBL" id="ROR80152.1"/>
    </source>
</evidence>
<dbReference type="EMBL" id="RKHL01000001">
    <property type="protein sequence ID" value="ROR80152.1"/>
    <property type="molecule type" value="Genomic_DNA"/>
</dbReference>
<organism evidence="2 3">
    <name type="scientific">Plantibacter flavus</name>
    <dbReference type="NCBI Taxonomy" id="150123"/>
    <lineage>
        <taxon>Bacteria</taxon>
        <taxon>Bacillati</taxon>
        <taxon>Actinomycetota</taxon>
        <taxon>Actinomycetes</taxon>
        <taxon>Micrococcales</taxon>
        <taxon>Microbacteriaceae</taxon>
        <taxon>Plantibacter</taxon>
    </lineage>
</organism>
<dbReference type="Proteomes" id="UP000266915">
    <property type="component" value="Unassembled WGS sequence"/>
</dbReference>
<dbReference type="InterPro" id="IPR021005">
    <property type="entry name" value="Znf_CGNR"/>
</dbReference>
<dbReference type="RefSeq" id="WP_085514336.1">
    <property type="nucleotide sequence ID" value="NZ_FXAP01000008.1"/>
</dbReference>
<dbReference type="Pfam" id="PF11706">
    <property type="entry name" value="zf-CGNR"/>
    <property type="match status" value="1"/>
</dbReference>
<dbReference type="InterPro" id="IPR010852">
    <property type="entry name" value="ABATE"/>
</dbReference>
<comment type="caution">
    <text evidence="2">The sequence shown here is derived from an EMBL/GenBank/DDBJ whole genome shotgun (WGS) entry which is preliminary data.</text>
</comment>
<accession>A0A3N2BY82</accession>
<sequence length="187" mass="20782">MHFAPDTEDALLFAALLVNTRASASRSGGDELATPPQLVELLRVSRYSGRVDGDEPERAAVARLRERIHALWASDADAPDTRDDAVAEINTMLRESAALPQLRRHDGFDWHLHATEFDAPLVDRVQTEIAMALVDVVRSDAWDRLRLCAADDCDGLLVDLSRNGSKRYCSVRCSNRVNTIAFRARAQ</sequence>
<dbReference type="AlphaFoldDB" id="A0A3N2BY82"/>
<dbReference type="Pfam" id="PF07336">
    <property type="entry name" value="ABATE"/>
    <property type="match status" value="1"/>
</dbReference>
<name>A0A3N2BY82_9MICO</name>
<reference evidence="2 3" key="1">
    <citation type="submission" date="2018-11" db="EMBL/GenBank/DDBJ databases">
        <title>Sequencing the genomes of 1000 actinobacteria strains.</title>
        <authorList>
            <person name="Klenk H.-P."/>
        </authorList>
    </citation>
    <scope>NUCLEOTIDE SEQUENCE [LARGE SCALE GENOMIC DNA]</scope>
    <source>
        <strain evidence="2 3">DSM 14012</strain>
    </source>
</reference>
<evidence type="ECO:0000259" key="1">
    <source>
        <dbReference type="Pfam" id="PF11706"/>
    </source>
</evidence>
<evidence type="ECO:0000313" key="3">
    <source>
        <dbReference type="Proteomes" id="UP000266915"/>
    </source>
</evidence>
<dbReference type="SUPFAM" id="SSF160904">
    <property type="entry name" value="Jann2411-like"/>
    <property type="match status" value="1"/>
</dbReference>
<feature type="domain" description="Zinc finger CGNR" evidence="1">
    <location>
        <begin position="144"/>
        <end position="185"/>
    </location>
</feature>